<keyword evidence="4" id="KW-0963">Cytoplasm</keyword>
<evidence type="ECO:0000256" key="5">
    <source>
        <dbReference type="ARBA" id="ARBA00023136"/>
    </source>
</evidence>
<protein>
    <submittedName>
        <fullName evidence="8">Rho GTPase-activating protein 15-like</fullName>
    </submittedName>
</protein>
<reference evidence="8" key="1">
    <citation type="submission" date="2025-08" db="UniProtKB">
        <authorList>
            <consortium name="RefSeq"/>
        </authorList>
    </citation>
    <scope>IDENTIFICATION</scope>
</reference>
<evidence type="ECO:0000313" key="8">
    <source>
        <dbReference type="RefSeq" id="XP_030064995.1"/>
    </source>
</evidence>
<dbReference type="GO" id="GO:0016020">
    <property type="term" value="C:membrane"/>
    <property type="evidence" value="ECO:0007669"/>
    <property type="project" value="UniProtKB-SubCell"/>
</dbReference>
<evidence type="ECO:0000256" key="2">
    <source>
        <dbReference type="ARBA" id="ARBA00004496"/>
    </source>
</evidence>
<comment type="subcellular location">
    <subcellularLocation>
        <location evidence="2">Cytoplasm</location>
    </subcellularLocation>
    <subcellularLocation>
        <location evidence="1">Membrane</location>
        <topology evidence="1">Peripheral membrane protein</topology>
    </subcellularLocation>
</comment>
<dbReference type="Gene3D" id="2.20.70.10">
    <property type="match status" value="1"/>
</dbReference>
<dbReference type="PANTHER" id="PTHR23176:SF108">
    <property type="entry name" value="RHO GTPASE-ACTIVATING PROTEIN 15"/>
    <property type="match status" value="1"/>
</dbReference>
<feature type="domain" description="WW" evidence="6">
    <location>
        <begin position="11"/>
        <end position="45"/>
    </location>
</feature>
<dbReference type="Gene3D" id="2.30.29.30">
    <property type="entry name" value="Pleckstrin-homology domain (PH domain)/Phosphotyrosine-binding domain (PTB)"/>
    <property type="match status" value="1"/>
</dbReference>
<dbReference type="SUPFAM" id="SSF51045">
    <property type="entry name" value="WW domain"/>
    <property type="match status" value="1"/>
</dbReference>
<keyword evidence="7" id="KW-1185">Reference proteome</keyword>
<evidence type="ECO:0000256" key="1">
    <source>
        <dbReference type="ARBA" id="ARBA00004170"/>
    </source>
</evidence>
<dbReference type="GO" id="GO:0005737">
    <property type="term" value="C:cytoplasm"/>
    <property type="evidence" value="ECO:0007669"/>
    <property type="project" value="UniProtKB-SubCell"/>
</dbReference>
<dbReference type="PROSITE" id="PS50020">
    <property type="entry name" value="WW_DOMAIN_2"/>
    <property type="match status" value="1"/>
</dbReference>
<dbReference type="InterPro" id="IPR011993">
    <property type="entry name" value="PH-like_dom_sf"/>
</dbReference>
<evidence type="ECO:0000256" key="4">
    <source>
        <dbReference type="ARBA" id="ARBA00022490"/>
    </source>
</evidence>
<dbReference type="CDD" id="cd00201">
    <property type="entry name" value="WW"/>
    <property type="match status" value="1"/>
</dbReference>
<evidence type="ECO:0000313" key="7">
    <source>
        <dbReference type="Proteomes" id="UP000515156"/>
    </source>
</evidence>
<proteinExistence type="predicted"/>
<dbReference type="AlphaFoldDB" id="A0A6P7YP43"/>
<evidence type="ECO:0000259" key="6">
    <source>
        <dbReference type="PROSITE" id="PS50020"/>
    </source>
</evidence>
<gene>
    <name evidence="8" type="primary">LOC115473928</name>
</gene>
<dbReference type="InterPro" id="IPR050729">
    <property type="entry name" value="Rho-GAP"/>
</dbReference>
<accession>A0A6P7YP43</accession>
<dbReference type="OrthoDB" id="79452at2759"/>
<dbReference type="GO" id="GO:0005096">
    <property type="term" value="F:GTPase activator activity"/>
    <property type="evidence" value="ECO:0007669"/>
    <property type="project" value="UniProtKB-KW"/>
</dbReference>
<dbReference type="RefSeq" id="XP_030064995.1">
    <property type="nucleotide sequence ID" value="XM_030209135.1"/>
</dbReference>
<evidence type="ECO:0000256" key="3">
    <source>
        <dbReference type="ARBA" id="ARBA00022468"/>
    </source>
</evidence>
<dbReference type="InParanoid" id="A0A6P7YP43"/>
<keyword evidence="5" id="KW-0472">Membrane</keyword>
<dbReference type="PANTHER" id="PTHR23176">
    <property type="entry name" value="RHO/RAC/CDC GTPASE-ACTIVATING PROTEIN"/>
    <property type="match status" value="1"/>
</dbReference>
<keyword evidence="3" id="KW-0343">GTPase activation</keyword>
<dbReference type="GeneID" id="115473928"/>
<name>A0A6P7YP43_9AMPH</name>
<dbReference type="SUPFAM" id="SSF50729">
    <property type="entry name" value="PH domain-like"/>
    <property type="match status" value="1"/>
</dbReference>
<dbReference type="InterPro" id="IPR036020">
    <property type="entry name" value="WW_dom_sf"/>
</dbReference>
<dbReference type="InterPro" id="IPR001202">
    <property type="entry name" value="WW_dom"/>
</dbReference>
<sequence length="228" mass="26270">MEPPSPTGPPVQILEQWEVYIDSTTGRKFYVSSTNRERTWKPPRLFQSTKETMVNAVDMQQFSQAALSIDKQPISHQSTGMVQMRIKNVNLQHDRLSQSKSMILTDSEQVSKPIKCHRRNHSQHNMSGIITSLEHLVEERKEGYLNKAKIADGGKKMRKNWSNAWIILSGQKLEFHKESKQQALSNLKTGNKPEWVDLRGASIEWTKEKSSRKNVFQNNKGVLIETRQ</sequence>
<organism evidence="7 8">
    <name type="scientific">Microcaecilia unicolor</name>
    <dbReference type="NCBI Taxonomy" id="1415580"/>
    <lineage>
        <taxon>Eukaryota</taxon>
        <taxon>Metazoa</taxon>
        <taxon>Chordata</taxon>
        <taxon>Craniata</taxon>
        <taxon>Vertebrata</taxon>
        <taxon>Euteleostomi</taxon>
        <taxon>Amphibia</taxon>
        <taxon>Gymnophiona</taxon>
        <taxon>Siphonopidae</taxon>
        <taxon>Microcaecilia</taxon>
    </lineage>
</organism>
<dbReference type="Proteomes" id="UP000515156">
    <property type="component" value="Chromosome 7"/>
</dbReference>
<dbReference type="KEGG" id="muo:115473928"/>